<dbReference type="Proteomes" id="UP001168096">
    <property type="component" value="Unassembled WGS sequence"/>
</dbReference>
<proteinExistence type="predicted"/>
<protein>
    <submittedName>
        <fullName evidence="1">Selenoneine synthase SenA</fullName>
    </submittedName>
</protein>
<evidence type="ECO:0000313" key="2">
    <source>
        <dbReference type="Proteomes" id="UP001168096"/>
    </source>
</evidence>
<keyword evidence="2" id="KW-1185">Reference proteome</keyword>
<dbReference type="EMBL" id="JASNRB020000008">
    <property type="protein sequence ID" value="MFJ1469039.1"/>
    <property type="molecule type" value="Genomic_DNA"/>
</dbReference>
<evidence type="ECO:0000313" key="1">
    <source>
        <dbReference type="EMBL" id="MFJ1469039.1"/>
    </source>
</evidence>
<organism evidence="1 2">
    <name type="scientific">Massilia orientalis</name>
    <dbReference type="NCBI Taxonomy" id="3050128"/>
    <lineage>
        <taxon>Bacteria</taxon>
        <taxon>Pseudomonadati</taxon>
        <taxon>Pseudomonadota</taxon>
        <taxon>Betaproteobacteria</taxon>
        <taxon>Burkholderiales</taxon>
        <taxon>Oxalobacteraceae</taxon>
        <taxon>Telluria group</taxon>
        <taxon>Massilia</taxon>
    </lineage>
</organism>
<accession>A0ACC7MAW2</accession>
<comment type="caution">
    <text evidence="1">The sequence shown here is derived from an EMBL/GenBank/DDBJ whole genome shotgun (WGS) entry which is preliminary data.</text>
</comment>
<name>A0ACC7MAW2_9BURK</name>
<reference evidence="1" key="1">
    <citation type="submission" date="2024-11" db="EMBL/GenBank/DDBJ databases">
        <title>Description of Massilia orientalis sp. nov., isolated from rhizosphere soil of Ageratina adenophora.</title>
        <authorList>
            <person name="Wang Y."/>
        </authorList>
    </citation>
    <scope>NUCLEOTIDE SEQUENCE</scope>
    <source>
        <strain evidence="1">YIM B02787</strain>
    </source>
</reference>
<sequence length="406" mass="45097">MTVNQASFRHAGPRELAVALQDARHYTLALFEALAAAGYDDAARVPRLPIVNPPLWELGHTAWFAEWFVLRGALDSRPGAASGHSLLARGDDWFDSGTVPHAARWTLDLPPPGAVKTYCHEVLDRILDRLAHEADDDLALYPYRLALAHEDMHGEAFLYSLQTLQSRGAPAPAPAGALAPRAQSTAAGSAGDIAFPGGSFMRGGDQSRGFVFDNERNAALVKVAPFAIDAGLVSTAAYLDFVHDGGYERSQYWTEAGRAWLMTQERSAPRYWAREGEDWYTVRFGRPVALDLAEPVRHVNLYEAQAWCAWAGRRLPTEDEWEYAAGSNQPGFAWGQLWEWTASPFLPFAGFEADRYRDYSAPWFGTRQTLRGASFATPARLRSPHFRNFFTPERDDIFAGFRSCAL</sequence>
<gene>
    <name evidence="1" type="primary">senA</name>
    <name evidence="1" type="ORF">QPK29_015090</name>
</gene>